<evidence type="ECO:0000259" key="2">
    <source>
        <dbReference type="Pfam" id="PF13193"/>
    </source>
</evidence>
<gene>
    <name evidence="3" type="ORF">SAMN05216207_101566</name>
</gene>
<dbReference type="PANTHER" id="PTHR24096">
    <property type="entry name" value="LONG-CHAIN-FATTY-ACID--COA LIGASE"/>
    <property type="match status" value="1"/>
</dbReference>
<dbReference type="GO" id="GO:0016405">
    <property type="term" value="F:CoA-ligase activity"/>
    <property type="evidence" value="ECO:0007669"/>
    <property type="project" value="TreeGrafter"/>
</dbReference>
<dbReference type="RefSeq" id="WP_093343791.1">
    <property type="nucleotide sequence ID" value="NZ_FOUY01000015.1"/>
</dbReference>
<dbReference type="InterPro" id="IPR025110">
    <property type="entry name" value="AMP-bd_C"/>
</dbReference>
<dbReference type="STRING" id="260086.SAMN05216207_101566"/>
<dbReference type="Gene3D" id="3.30.300.30">
    <property type="match status" value="1"/>
</dbReference>
<dbReference type="AlphaFoldDB" id="A0A1I4ZGE4"/>
<keyword evidence="3" id="KW-0436">Ligase</keyword>
<dbReference type="InterPro" id="IPR020845">
    <property type="entry name" value="AMP-binding_CS"/>
</dbReference>
<dbReference type="Pfam" id="PF13193">
    <property type="entry name" value="AMP-binding_C"/>
    <property type="match status" value="1"/>
</dbReference>
<feature type="domain" description="AMP-binding enzyme C-terminal" evidence="2">
    <location>
        <begin position="424"/>
        <end position="499"/>
    </location>
</feature>
<dbReference type="PROSITE" id="PS00455">
    <property type="entry name" value="AMP_BINDING"/>
    <property type="match status" value="1"/>
</dbReference>
<evidence type="ECO:0000313" key="4">
    <source>
        <dbReference type="Proteomes" id="UP000199614"/>
    </source>
</evidence>
<dbReference type="PANTHER" id="PTHR24096:SF267">
    <property type="entry name" value="MALONATE--COA LIGASE ACSF3, MITOCHONDRIAL"/>
    <property type="match status" value="1"/>
</dbReference>
<reference evidence="3 4" key="1">
    <citation type="submission" date="2016-10" db="EMBL/GenBank/DDBJ databases">
        <authorList>
            <person name="de Groot N.N."/>
        </authorList>
    </citation>
    <scope>NUCLEOTIDE SEQUENCE [LARGE SCALE GENOMIC DNA]</scope>
    <source>
        <strain evidence="3 4">CGMCC 4.1877</strain>
    </source>
</reference>
<dbReference type="OrthoDB" id="9803968at2"/>
<dbReference type="Pfam" id="PF00501">
    <property type="entry name" value="AMP-binding"/>
    <property type="match status" value="1"/>
</dbReference>
<dbReference type="EMBL" id="FOUY01000015">
    <property type="protein sequence ID" value="SFN49345.1"/>
    <property type="molecule type" value="Genomic_DNA"/>
</dbReference>
<organism evidence="3 4">
    <name type="scientific">Pseudonocardia ammonioxydans</name>
    <dbReference type="NCBI Taxonomy" id="260086"/>
    <lineage>
        <taxon>Bacteria</taxon>
        <taxon>Bacillati</taxon>
        <taxon>Actinomycetota</taxon>
        <taxon>Actinomycetes</taxon>
        <taxon>Pseudonocardiales</taxon>
        <taxon>Pseudonocardiaceae</taxon>
        <taxon>Pseudonocardia</taxon>
    </lineage>
</organism>
<accession>A0A1I4ZGE4</accession>
<keyword evidence="4" id="KW-1185">Reference proteome</keyword>
<dbReference type="Gene3D" id="3.40.50.12780">
    <property type="entry name" value="N-terminal domain of ligase-like"/>
    <property type="match status" value="1"/>
</dbReference>
<dbReference type="InterPro" id="IPR045851">
    <property type="entry name" value="AMP-bd_C_sf"/>
</dbReference>
<dbReference type="InterPro" id="IPR042099">
    <property type="entry name" value="ANL_N_sf"/>
</dbReference>
<evidence type="ECO:0000259" key="1">
    <source>
        <dbReference type="Pfam" id="PF00501"/>
    </source>
</evidence>
<evidence type="ECO:0000313" key="3">
    <source>
        <dbReference type="EMBL" id="SFN49345.1"/>
    </source>
</evidence>
<proteinExistence type="predicted"/>
<dbReference type="Proteomes" id="UP000199614">
    <property type="component" value="Unassembled WGS sequence"/>
</dbReference>
<dbReference type="SUPFAM" id="SSF56801">
    <property type="entry name" value="Acetyl-CoA synthetase-like"/>
    <property type="match status" value="1"/>
</dbReference>
<protein>
    <submittedName>
        <fullName evidence="3">Acyl-CoA synthetase (AMP-forming)/AMP-acid ligase II</fullName>
    </submittedName>
</protein>
<name>A0A1I4ZGE4_PSUAM</name>
<sequence length="519" mass="56073">MNPTNLLIKGAQIYGDRTAFACDGRRQTFAELCERAARLANALRAGGIRQGERVAVLSDNAFEALEQVAGLAAGGYVRCALYAHEPAEKNLYLLQLTGASALIVQDTHYAAIASVLAQASDVRLVIVVGDTPDGRQDYEETLAAASAELPDVGVQPDDPHLIRFSSGTTGKPKGILHSVRGWTDMGNEFALVFGGFHADDRYLAATPFSHAAGLLAWPLVAAGAASVVMPSFDPERWLDLVERERISFAILPPTVIQMIINVPAVEDRDLSSLTKVVYGSAPISEATLVAALQLWGNIMYQTYGQSEAMPISCLTPRYHHTEGTDEQRSWLRSAGRPTPNSMVRIVGDDGEDLPLGEVGEIVAQCPGVMHSIWGDPGATDERLLPGGWLRTRDMGYLSGDGFLFLADRKEDMIISGGFNIWPMELENALAAHPGVQEVSVVGVPHPKWGETPHAAVVLRPGAEATEEELIRWTRDTVGPIKKITGVSFAEELPKNPIGKVLRRVVREQYVGDSPRITGA</sequence>
<dbReference type="InterPro" id="IPR000873">
    <property type="entry name" value="AMP-dep_synth/lig_dom"/>
</dbReference>
<feature type="domain" description="AMP-dependent synthetase/ligase" evidence="1">
    <location>
        <begin position="11"/>
        <end position="373"/>
    </location>
</feature>